<dbReference type="Proteomes" id="UP000823561">
    <property type="component" value="Chromosome 12"/>
</dbReference>
<dbReference type="SMART" id="SM00365">
    <property type="entry name" value="LRR_SD22"/>
    <property type="match status" value="9"/>
</dbReference>
<dbReference type="InterPro" id="IPR035897">
    <property type="entry name" value="Toll_tir_struct_dom_sf"/>
</dbReference>
<evidence type="ECO:0000256" key="6">
    <source>
        <dbReference type="ARBA" id="ARBA00022729"/>
    </source>
</evidence>
<dbReference type="Pfam" id="PF01582">
    <property type="entry name" value="TIR"/>
    <property type="match status" value="1"/>
</dbReference>
<evidence type="ECO:0000256" key="8">
    <source>
        <dbReference type="ARBA" id="ARBA00022753"/>
    </source>
</evidence>
<organism evidence="19 20">
    <name type="scientific">Alosa alosa</name>
    <name type="common">allis shad</name>
    <dbReference type="NCBI Taxonomy" id="278164"/>
    <lineage>
        <taxon>Eukaryota</taxon>
        <taxon>Metazoa</taxon>
        <taxon>Chordata</taxon>
        <taxon>Craniata</taxon>
        <taxon>Vertebrata</taxon>
        <taxon>Euteleostomi</taxon>
        <taxon>Actinopterygii</taxon>
        <taxon>Neopterygii</taxon>
        <taxon>Teleostei</taxon>
        <taxon>Clupei</taxon>
        <taxon>Clupeiformes</taxon>
        <taxon>Clupeoidei</taxon>
        <taxon>Clupeidae</taxon>
        <taxon>Alosa</taxon>
    </lineage>
</organism>
<dbReference type="Gene3D" id="3.40.50.10140">
    <property type="entry name" value="Toll/interleukin-1 receptor homology (TIR) domain"/>
    <property type="match status" value="1"/>
</dbReference>
<dbReference type="GO" id="GO:0002224">
    <property type="term" value="P:toll-like receptor signaling pathway"/>
    <property type="evidence" value="ECO:0007669"/>
    <property type="project" value="TreeGrafter"/>
</dbReference>
<dbReference type="GO" id="GO:0045087">
    <property type="term" value="P:innate immune response"/>
    <property type="evidence" value="ECO:0007669"/>
    <property type="project" value="UniProtKB-KW"/>
</dbReference>
<keyword evidence="7" id="KW-0677">Repeat</keyword>
<dbReference type="SMART" id="SM00255">
    <property type="entry name" value="TIR"/>
    <property type="match status" value="1"/>
</dbReference>
<dbReference type="SUPFAM" id="SSF52058">
    <property type="entry name" value="L domain-like"/>
    <property type="match status" value="4"/>
</dbReference>
<evidence type="ECO:0000256" key="1">
    <source>
        <dbReference type="ARBA" id="ARBA00004177"/>
    </source>
</evidence>
<keyword evidence="20" id="KW-1185">Reference proteome</keyword>
<comment type="subcellular location">
    <subcellularLocation>
        <location evidence="15">Endomembrane system</location>
        <topology evidence="15">Single-pass type I membrane protein</topology>
    </subcellularLocation>
    <subcellularLocation>
        <location evidence="1">Endosome</location>
    </subcellularLocation>
</comment>
<dbReference type="InterPro" id="IPR032675">
    <property type="entry name" value="LRR_dom_sf"/>
</dbReference>
<evidence type="ECO:0000256" key="13">
    <source>
        <dbReference type="ARBA" id="ARBA00023180"/>
    </source>
</evidence>
<dbReference type="PANTHER" id="PTHR47410">
    <property type="entry name" value="TOLL-LIKE RECEPTOR 7-RELATED"/>
    <property type="match status" value="1"/>
</dbReference>
<keyword evidence="3" id="KW-0399">Innate immunity</keyword>
<name>A0AAV6GG61_9TELE</name>
<comment type="similarity">
    <text evidence="2">Belongs to the Toll-like receptor family.</text>
</comment>
<keyword evidence="6 17" id="KW-0732">Signal</keyword>
<dbReference type="GO" id="GO:0005768">
    <property type="term" value="C:endosome"/>
    <property type="evidence" value="ECO:0007669"/>
    <property type="project" value="UniProtKB-SubCell"/>
</dbReference>
<comment type="caution">
    <text evidence="19">The sequence shown here is derived from an EMBL/GenBank/DDBJ whole genome shotgun (WGS) entry which is preliminary data.</text>
</comment>
<evidence type="ECO:0000256" key="5">
    <source>
        <dbReference type="ARBA" id="ARBA00022692"/>
    </source>
</evidence>
<dbReference type="GO" id="GO:0007249">
    <property type="term" value="P:canonical NF-kappaB signal transduction"/>
    <property type="evidence" value="ECO:0007669"/>
    <property type="project" value="TreeGrafter"/>
</dbReference>
<dbReference type="SMART" id="SM00082">
    <property type="entry name" value="LRRCT"/>
    <property type="match status" value="1"/>
</dbReference>
<evidence type="ECO:0000256" key="7">
    <source>
        <dbReference type="ARBA" id="ARBA00022737"/>
    </source>
</evidence>
<dbReference type="SUPFAM" id="SSF52200">
    <property type="entry name" value="Toll/Interleukin receptor TIR domain"/>
    <property type="match status" value="1"/>
</dbReference>
<evidence type="ECO:0000259" key="18">
    <source>
        <dbReference type="PROSITE" id="PS50104"/>
    </source>
</evidence>
<gene>
    <name evidence="19" type="ORF">AALO_G00164860</name>
</gene>
<keyword evidence="10 16" id="KW-1133">Transmembrane helix</keyword>
<keyword evidence="5 16" id="KW-0812">Transmembrane</keyword>
<keyword evidence="9" id="KW-0391">Immunity</keyword>
<dbReference type="GO" id="GO:0032755">
    <property type="term" value="P:positive regulation of interleukin-6 production"/>
    <property type="evidence" value="ECO:0007669"/>
    <property type="project" value="TreeGrafter"/>
</dbReference>
<evidence type="ECO:0000256" key="10">
    <source>
        <dbReference type="ARBA" id="ARBA00022989"/>
    </source>
</evidence>
<dbReference type="PRINTS" id="PR01537">
    <property type="entry name" value="INTRLKN1R1F"/>
</dbReference>
<sequence length="1018" mass="116057">MRLILLLALCSTVALSTRHHTTKWQCSVTALNTSVHVDCSDRNLKDIPEKLPWNVTELNLSGNQIKYVAAVPLRHLFNLTVIDLNSNFIEYFDNKEPPFLHCEGLKTLLFDHNKLSKVPRQLPVRLSNLSLASNQINSVKSEDFANLSLIESINLDNNCYFHSSCNGSLMIENGTFSNLNHLTNLSLTMNRLQKVPQYLPESLMSLKLLLNTIAHINKSDFSGLTSLRFLDLSGNCPFCPNAPFPCKPCGDNGLVIHPQAFAHLAQLEELRLSGNSLQTVNSAWFRNLTRLQYLFLSFNFLITEIQTGSFLSMLPHVEVIDLSYNNLNKALFPRLNISQHFANMTSLRALHLQGYYFSKLLSDDLKPLYNLRNLTVLNMGVNFLQKIDFSFLKLFYDLSVFTLVENQLTNLLLTPESSCCLTCGKVGASGHSDLPILFRPYIHRDEDYRFYPPAIKPECVNAGNVLDLSRNLIFNINPKLFSNTENIACLNLSSNSIGETLNGSEFRLFPKLKYLDLSRNRLYLSSDQAFTELPYLEILDLNHNKHYFQVVGLNHSLAFTRYLKSLKVLYLNWNEISSLTEPHMHSTSLQKLYFAGNQLDMMWRNSQGFNLFKNLTNLQILDLSLNGLKSIPNSVYENLPDTLTYLRLNQNGLSSFNWTVLSCLPRLEELHLSKNELDHVTASLSSLTRQLKVLDLSHNRIAQLSGLLLSATLSLRILDLSHNSLTTLNATTFQTGQPDSLQTLRLENNPFRCTCDLLDFILWIRYSPVSLPNLVTKVQCNLPESKRGRSIMLSDIDICLNDDLAQILYTATSSIVILVLSIAVCAHLFYWDVSYIFSFLKAKVKSQRPNSAQYMYNAFIMYDTSDPLASDWVLHYLRVELEECGGERARPLCLEERDWIPGMPVLDNLSQSVRLSRKTVFVLTESFLGSSLFKMAVFLAHQRLLEEGVDVMVLLQLQPVLQRSRILGLRRCLRQSSVLEWPVNPAAHSWFWQQLRSAVLTERPAKHSSLHRRYFSGR</sequence>
<keyword evidence="14" id="KW-0395">Inflammatory response</keyword>
<dbReference type="GO" id="GO:0038187">
    <property type="term" value="F:pattern recognition receptor activity"/>
    <property type="evidence" value="ECO:0007669"/>
    <property type="project" value="TreeGrafter"/>
</dbReference>
<evidence type="ECO:0000256" key="17">
    <source>
        <dbReference type="SAM" id="SignalP"/>
    </source>
</evidence>
<dbReference type="PANTHER" id="PTHR47410:SF1">
    <property type="entry name" value="TOLL-LIKE RECEPTOR 8"/>
    <property type="match status" value="1"/>
</dbReference>
<keyword evidence="4" id="KW-0433">Leucine-rich repeat</keyword>
<keyword evidence="8" id="KW-0967">Endosome</keyword>
<feature type="transmembrane region" description="Helical" evidence="16">
    <location>
        <begin position="807"/>
        <end position="831"/>
    </location>
</feature>
<evidence type="ECO:0000313" key="19">
    <source>
        <dbReference type="EMBL" id="KAG5272377.1"/>
    </source>
</evidence>
<dbReference type="SMART" id="SM00369">
    <property type="entry name" value="LRR_TYP"/>
    <property type="match status" value="11"/>
</dbReference>
<dbReference type="InterPro" id="IPR000157">
    <property type="entry name" value="TIR_dom"/>
</dbReference>
<evidence type="ECO:0000256" key="12">
    <source>
        <dbReference type="ARBA" id="ARBA00023170"/>
    </source>
</evidence>
<evidence type="ECO:0000313" key="20">
    <source>
        <dbReference type="Proteomes" id="UP000823561"/>
    </source>
</evidence>
<dbReference type="InterPro" id="IPR000483">
    <property type="entry name" value="Cys-rich_flank_reg_C"/>
</dbReference>
<reference evidence="19" key="1">
    <citation type="submission" date="2020-10" db="EMBL/GenBank/DDBJ databases">
        <title>Chromosome-scale genome assembly of the Allis shad, Alosa alosa.</title>
        <authorList>
            <person name="Margot Z."/>
            <person name="Christophe K."/>
            <person name="Cabau C."/>
            <person name="Louis A."/>
            <person name="Berthelot C."/>
            <person name="Parey E."/>
            <person name="Roest Crollius H."/>
            <person name="Montfort J."/>
            <person name="Robinson-Rechavi M."/>
            <person name="Bucao C."/>
            <person name="Bouchez O."/>
            <person name="Gislard M."/>
            <person name="Lluch J."/>
            <person name="Milhes M."/>
            <person name="Lampietro C."/>
            <person name="Lopez Roques C."/>
            <person name="Donnadieu C."/>
            <person name="Braasch I."/>
            <person name="Desvignes T."/>
            <person name="Postlethwait J."/>
            <person name="Bobe J."/>
            <person name="Guiguen Y."/>
        </authorList>
    </citation>
    <scope>NUCLEOTIDE SEQUENCE</scope>
    <source>
        <strain evidence="19">M-15738</strain>
        <tissue evidence="19">Blood</tissue>
    </source>
</reference>
<evidence type="ECO:0000256" key="16">
    <source>
        <dbReference type="SAM" id="Phobius"/>
    </source>
</evidence>
<dbReference type="InterPro" id="IPR001611">
    <property type="entry name" value="Leu-rich_rpt"/>
</dbReference>
<evidence type="ECO:0000256" key="9">
    <source>
        <dbReference type="ARBA" id="ARBA00022859"/>
    </source>
</evidence>
<evidence type="ECO:0000256" key="15">
    <source>
        <dbReference type="ARBA" id="ARBA00046288"/>
    </source>
</evidence>
<feature type="domain" description="TIR" evidence="18">
    <location>
        <begin position="854"/>
        <end position="999"/>
    </location>
</feature>
<dbReference type="GO" id="GO:0051607">
    <property type="term" value="P:defense response to virus"/>
    <property type="evidence" value="ECO:0007669"/>
    <property type="project" value="TreeGrafter"/>
</dbReference>
<protein>
    <recommendedName>
        <fullName evidence="18">TIR domain-containing protein</fullName>
    </recommendedName>
</protein>
<dbReference type="Gene3D" id="3.80.10.10">
    <property type="entry name" value="Ribonuclease Inhibitor"/>
    <property type="match status" value="1"/>
</dbReference>
<dbReference type="GO" id="GO:1902533">
    <property type="term" value="P:positive regulation of intracellular signal transduction"/>
    <property type="evidence" value="ECO:0007669"/>
    <property type="project" value="UniProtKB-ARBA"/>
</dbReference>
<accession>A0AAV6GG61</accession>
<dbReference type="InterPro" id="IPR003591">
    <property type="entry name" value="Leu-rich_rpt_typical-subtyp"/>
</dbReference>
<evidence type="ECO:0000256" key="4">
    <source>
        <dbReference type="ARBA" id="ARBA00022614"/>
    </source>
</evidence>
<evidence type="ECO:0000256" key="2">
    <source>
        <dbReference type="ARBA" id="ARBA00009634"/>
    </source>
</evidence>
<evidence type="ECO:0000256" key="11">
    <source>
        <dbReference type="ARBA" id="ARBA00023136"/>
    </source>
</evidence>
<dbReference type="GO" id="GO:0006954">
    <property type="term" value="P:inflammatory response"/>
    <property type="evidence" value="ECO:0007669"/>
    <property type="project" value="UniProtKB-KW"/>
</dbReference>
<proteinExistence type="inferred from homology"/>
<evidence type="ECO:0000256" key="3">
    <source>
        <dbReference type="ARBA" id="ARBA00022588"/>
    </source>
</evidence>
<dbReference type="EMBL" id="JADWDJ010000012">
    <property type="protein sequence ID" value="KAG5272377.1"/>
    <property type="molecule type" value="Genomic_DNA"/>
</dbReference>
<keyword evidence="12" id="KW-0675">Receptor</keyword>
<dbReference type="GO" id="GO:0005886">
    <property type="term" value="C:plasma membrane"/>
    <property type="evidence" value="ECO:0007669"/>
    <property type="project" value="TreeGrafter"/>
</dbReference>
<dbReference type="PROSITE" id="PS51450">
    <property type="entry name" value="LRR"/>
    <property type="match status" value="3"/>
</dbReference>
<feature type="signal peptide" evidence="17">
    <location>
        <begin position="1"/>
        <end position="16"/>
    </location>
</feature>
<keyword evidence="11 16" id="KW-0472">Membrane</keyword>
<evidence type="ECO:0000256" key="14">
    <source>
        <dbReference type="ARBA" id="ARBA00023198"/>
    </source>
</evidence>
<dbReference type="AlphaFoldDB" id="A0AAV6GG61"/>
<keyword evidence="13" id="KW-0325">Glycoprotein</keyword>
<dbReference type="PROSITE" id="PS50104">
    <property type="entry name" value="TIR"/>
    <property type="match status" value="1"/>
</dbReference>
<feature type="chain" id="PRO_5044011766" description="TIR domain-containing protein" evidence="17">
    <location>
        <begin position="17"/>
        <end position="1018"/>
    </location>
</feature>
<dbReference type="Pfam" id="PF13855">
    <property type="entry name" value="LRR_8"/>
    <property type="match status" value="5"/>
</dbReference>